<keyword evidence="9" id="KW-1185">Reference proteome</keyword>
<evidence type="ECO:0000256" key="4">
    <source>
        <dbReference type="ARBA" id="ARBA00023163"/>
    </source>
</evidence>
<evidence type="ECO:0000256" key="3">
    <source>
        <dbReference type="ARBA" id="ARBA00023125"/>
    </source>
</evidence>
<protein>
    <submittedName>
        <fullName evidence="8">Transcription factor TCP2-like</fullName>
    </submittedName>
</protein>
<reference evidence="8 9" key="1">
    <citation type="submission" date="2024-06" db="EMBL/GenBank/DDBJ databases">
        <title>A chromosome level genome sequence of Diviner's sage (Salvia divinorum).</title>
        <authorList>
            <person name="Ford S.A."/>
            <person name="Ro D.-K."/>
            <person name="Ness R.W."/>
            <person name="Phillips M.A."/>
        </authorList>
    </citation>
    <scope>NUCLEOTIDE SEQUENCE [LARGE SCALE GENOMIC DNA]</scope>
    <source>
        <strain evidence="8">SAF-2024a</strain>
        <tissue evidence="8">Leaf</tissue>
    </source>
</reference>
<gene>
    <name evidence="8" type="ORF">AAHA92_07199</name>
</gene>
<comment type="subcellular location">
    <subcellularLocation>
        <location evidence="1">Nucleus</location>
    </subcellularLocation>
</comment>
<proteinExistence type="predicted"/>
<evidence type="ECO:0000259" key="7">
    <source>
        <dbReference type="PROSITE" id="PS51369"/>
    </source>
</evidence>
<keyword evidence="4" id="KW-0804">Transcription</keyword>
<sequence>MLPSGDNPLEPSFKKPPLQFYDQIQNPIIDESQFFSNFPSPFFDEHELPLNQIIFPDFHSKPPLPSSDHHPQKKPPKPKLKHAIPRNRTGKKDRHSKICTAQGIRDRRMRLSLQVARKFFDLQDMLGYDKASKTIEWLLSKSKKAMKELTKDVGVRGNSVSITNSDGKSESFASESEVVSGIVENCPNNEDLTDGKKPTTREPREKAKERCRTEDKMMVKRIESSPIRTVLEKLGSSSSSPPFDRERVSAADCAPLLHLSSDVGTIEKLLGNSTSDRYNCNSSSIYSATTSDFPLLPQ</sequence>
<feature type="region of interest" description="Disordered" evidence="6">
    <location>
        <begin position="59"/>
        <end position="96"/>
    </location>
</feature>
<dbReference type="Proteomes" id="UP001567538">
    <property type="component" value="Unassembled WGS sequence"/>
</dbReference>
<accession>A0ABD1I861</accession>
<dbReference type="PANTHER" id="PTHR31072:SF87">
    <property type="entry name" value="TRANSCRIPTION FACTOR TCP12"/>
    <property type="match status" value="1"/>
</dbReference>
<dbReference type="PANTHER" id="PTHR31072">
    <property type="entry name" value="TRANSCRIPTION FACTOR TCP4-RELATED"/>
    <property type="match status" value="1"/>
</dbReference>
<comment type="caution">
    <text evidence="8">The sequence shown here is derived from an EMBL/GenBank/DDBJ whole genome shotgun (WGS) entry which is preliminary data.</text>
</comment>
<dbReference type="GO" id="GO:0005634">
    <property type="term" value="C:nucleus"/>
    <property type="evidence" value="ECO:0007669"/>
    <property type="project" value="UniProtKB-SubCell"/>
</dbReference>
<evidence type="ECO:0000256" key="1">
    <source>
        <dbReference type="ARBA" id="ARBA00004123"/>
    </source>
</evidence>
<feature type="domain" description="TCP" evidence="7">
    <location>
        <begin position="91"/>
        <end position="149"/>
    </location>
</feature>
<dbReference type="InterPro" id="IPR017887">
    <property type="entry name" value="TF_TCP_subgr"/>
</dbReference>
<dbReference type="EMBL" id="JBEAFC010000003">
    <property type="protein sequence ID" value="KAL1564919.1"/>
    <property type="molecule type" value="Genomic_DNA"/>
</dbReference>
<keyword evidence="3" id="KW-0238">DNA-binding</keyword>
<organism evidence="8 9">
    <name type="scientific">Salvia divinorum</name>
    <name type="common">Maria pastora</name>
    <name type="synonym">Diviner's sage</name>
    <dbReference type="NCBI Taxonomy" id="28513"/>
    <lineage>
        <taxon>Eukaryota</taxon>
        <taxon>Viridiplantae</taxon>
        <taxon>Streptophyta</taxon>
        <taxon>Embryophyta</taxon>
        <taxon>Tracheophyta</taxon>
        <taxon>Spermatophyta</taxon>
        <taxon>Magnoliopsida</taxon>
        <taxon>eudicotyledons</taxon>
        <taxon>Gunneridae</taxon>
        <taxon>Pentapetalae</taxon>
        <taxon>asterids</taxon>
        <taxon>lamiids</taxon>
        <taxon>Lamiales</taxon>
        <taxon>Lamiaceae</taxon>
        <taxon>Nepetoideae</taxon>
        <taxon>Mentheae</taxon>
        <taxon>Salviinae</taxon>
        <taxon>Salvia</taxon>
        <taxon>Salvia subgen. Calosphace</taxon>
    </lineage>
</organism>
<feature type="compositionally biased region" description="Basic and acidic residues" evidence="6">
    <location>
        <begin position="193"/>
        <end position="208"/>
    </location>
</feature>
<dbReference type="Pfam" id="PF03634">
    <property type="entry name" value="TCP"/>
    <property type="match status" value="1"/>
</dbReference>
<evidence type="ECO:0000256" key="6">
    <source>
        <dbReference type="SAM" id="MobiDB-lite"/>
    </source>
</evidence>
<evidence type="ECO:0000313" key="8">
    <source>
        <dbReference type="EMBL" id="KAL1564919.1"/>
    </source>
</evidence>
<feature type="compositionally biased region" description="Basic residues" evidence="6">
    <location>
        <begin position="71"/>
        <end position="96"/>
    </location>
</feature>
<evidence type="ECO:0000256" key="2">
    <source>
        <dbReference type="ARBA" id="ARBA00023015"/>
    </source>
</evidence>
<dbReference type="AlphaFoldDB" id="A0ABD1I861"/>
<dbReference type="InterPro" id="IPR005333">
    <property type="entry name" value="Transcription_factor_TCP"/>
</dbReference>
<keyword evidence="2" id="KW-0805">Transcription regulation</keyword>
<evidence type="ECO:0000313" key="9">
    <source>
        <dbReference type="Proteomes" id="UP001567538"/>
    </source>
</evidence>
<evidence type="ECO:0000256" key="5">
    <source>
        <dbReference type="ARBA" id="ARBA00023242"/>
    </source>
</evidence>
<dbReference type="GO" id="GO:0003677">
    <property type="term" value="F:DNA binding"/>
    <property type="evidence" value="ECO:0007669"/>
    <property type="project" value="UniProtKB-KW"/>
</dbReference>
<name>A0ABD1I861_SALDI</name>
<keyword evidence="5" id="KW-0539">Nucleus</keyword>
<feature type="region of interest" description="Disordered" evidence="6">
    <location>
        <begin position="185"/>
        <end position="208"/>
    </location>
</feature>
<dbReference type="PROSITE" id="PS51369">
    <property type="entry name" value="TCP"/>
    <property type="match status" value="1"/>
</dbReference>